<organism evidence="6 7">
    <name type="scientific">Marivirga lumbricoides</name>
    <dbReference type="NCBI Taxonomy" id="1046115"/>
    <lineage>
        <taxon>Bacteria</taxon>
        <taxon>Pseudomonadati</taxon>
        <taxon>Bacteroidota</taxon>
        <taxon>Cytophagia</taxon>
        <taxon>Cytophagales</taxon>
        <taxon>Marivirgaceae</taxon>
        <taxon>Marivirga</taxon>
    </lineage>
</organism>
<evidence type="ECO:0000256" key="3">
    <source>
        <dbReference type="ARBA" id="ARBA00047806"/>
    </source>
</evidence>
<dbReference type="SUPFAM" id="SSF55068">
    <property type="entry name" value="Peptide methionine sulfoxide reductase"/>
    <property type="match status" value="1"/>
</dbReference>
<dbReference type="PANTHER" id="PTHR43774">
    <property type="entry name" value="PEPTIDE METHIONINE SULFOXIDE REDUCTASE"/>
    <property type="match status" value="1"/>
</dbReference>
<evidence type="ECO:0000256" key="1">
    <source>
        <dbReference type="ARBA" id="ARBA00012502"/>
    </source>
</evidence>
<dbReference type="InterPro" id="IPR036509">
    <property type="entry name" value="Met_Sox_Rdtase_MsrA_sf"/>
</dbReference>
<accession>A0A2T4DHJ4</accession>
<dbReference type="InterPro" id="IPR002569">
    <property type="entry name" value="Met_Sox_Rdtase_MsrA_dom"/>
</dbReference>
<evidence type="ECO:0000259" key="5">
    <source>
        <dbReference type="Pfam" id="PF01625"/>
    </source>
</evidence>
<dbReference type="PANTHER" id="PTHR43774:SF1">
    <property type="entry name" value="PEPTIDE METHIONINE SULFOXIDE REDUCTASE MSRA 2"/>
    <property type="match status" value="1"/>
</dbReference>
<reference evidence="6 7" key="1">
    <citation type="submission" date="2018-03" db="EMBL/GenBank/DDBJ databases">
        <title>Cross-interface Injection: A General Nanoliter Liquid Handling Method Applied to Single Cells Genome Amplification Automated Nanoliter Liquid Handling Applied to Single Cell Multiple Displacement Amplification.</title>
        <authorList>
            <person name="Yun J."/>
            <person name="Xu P."/>
            <person name="Xu J."/>
            <person name="Dai X."/>
            <person name="Wang Y."/>
            <person name="Zheng X."/>
            <person name="Cao C."/>
            <person name="Yi Q."/>
            <person name="Zhu Y."/>
            <person name="Wang L."/>
            <person name="Dong Z."/>
            <person name="Huang Y."/>
            <person name="Huang L."/>
            <person name="Du W."/>
        </authorList>
    </citation>
    <scope>NUCLEOTIDE SEQUENCE [LARGE SCALE GENOMIC DNA]</scope>
    <source>
        <strain evidence="6 7">Z-D1-2</strain>
    </source>
</reference>
<feature type="domain" description="Peptide methionine sulphoxide reductase MsrA" evidence="5">
    <location>
        <begin position="7"/>
        <end position="142"/>
    </location>
</feature>
<dbReference type="Pfam" id="PF01625">
    <property type="entry name" value="PMSR"/>
    <property type="match status" value="1"/>
</dbReference>
<evidence type="ECO:0000256" key="4">
    <source>
        <dbReference type="ARBA" id="ARBA00048782"/>
    </source>
</evidence>
<comment type="catalytic activity">
    <reaction evidence="4">
        <text>[thioredoxin]-disulfide + L-methionine + H2O = L-methionine (S)-S-oxide + [thioredoxin]-dithiol</text>
        <dbReference type="Rhea" id="RHEA:19993"/>
        <dbReference type="Rhea" id="RHEA-COMP:10698"/>
        <dbReference type="Rhea" id="RHEA-COMP:10700"/>
        <dbReference type="ChEBI" id="CHEBI:15377"/>
        <dbReference type="ChEBI" id="CHEBI:29950"/>
        <dbReference type="ChEBI" id="CHEBI:50058"/>
        <dbReference type="ChEBI" id="CHEBI:57844"/>
        <dbReference type="ChEBI" id="CHEBI:58772"/>
        <dbReference type="EC" id="1.8.4.11"/>
    </reaction>
</comment>
<protein>
    <recommendedName>
        <fullName evidence="1">peptide-methionine (S)-S-oxide reductase</fullName>
        <ecNumber evidence="1">1.8.4.11</ecNumber>
    </recommendedName>
</protein>
<comment type="caution">
    <text evidence="6">The sequence shown here is derived from an EMBL/GenBank/DDBJ whole genome shotgun (WGS) entry which is preliminary data.</text>
</comment>
<gene>
    <name evidence="6" type="ORF">C9994_13185</name>
</gene>
<dbReference type="GO" id="GO:0008113">
    <property type="term" value="F:peptide-methionine (S)-S-oxide reductase activity"/>
    <property type="evidence" value="ECO:0007669"/>
    <property type="project" value="UniProtKB-EC"/>
</dbReference>
<evidence type="ECO:0000313" key="6">
    <source>
        <dbReference type="EMBL" id="PTB93284.1"/>
    </source>
</evidence>
<name>A0A2T4DHJ4_9BACT</name>
<comment type="catalytic activity">
    <reaction evidence="3">
        <text>L-methionyl-[protein] + [thioredoxin]-disulfide + H2O = L-methionyl-(S)-S-oxide-[protein] + [thioredoxin]-dithiol</text>
        <dbReference type="Rhea" id="RHEA:14217"/>
        <dbReference type="Rhea" id="RHEA-COMP:10698"/>
        <dbReference type="Rhea" id="RHEA-COMP:10700"/>
        <dbReference type="Rhea" id="RHEA-COMP:12313"/>
        <dbReference type="Rhea" id="RHEA-COMP:12315"/>
        <dbReference type="ChEBI" id="CHEBI:15377"/>
        <dbReference type="ChEBI" id="CHEBI:16044"/>
        <dbReference type="ChEBI" id="CHEBI:29950"/>
        <dbReference type="ChEBI" id="CHEBI:44120"/>
        <dbReference type="ChEBI" id="CHEBI:50058"/>
        <dbReference type="EC" id="1.8.4.11"/>
    </reaction>
</comment>
<evidence type="ECO:0000313" key="7">
    <source>
        <dbReference type="Proteomes" id="UP000240608"/>
    </source>
</evidence>
<sequence>MDKIIKIGFGGGCHWCTEAIFQSLKGVLEVKQGWINSDAPNNNFSEAVIVRFNKKVITQRMLVSIHLHTHSCTSAHAMRNKYRSAVYTFSEEQRKEVTTDLTQLQNDFVNPIITKAIPFRNFKLNKQSFLNYYYKNPEKPFCQTYITPKLRILMNKYRNVVKEV</sequence>
<dbReference type="EMBL" id="PYVU01000173">
    <property type="protein sequence ID" value="PTB93284.1"/>
    <property type="molecule type" value="Genomic_DNA"/>
</dbReference>
<dbReference type="Gene3D" id="3.30.1060.10">
    <property type="entry name" value="Peptide methionine sulphoxide reductase MsrA"/>
    <property type="match status" value="1"/>
</dbReference>
<keyword evidence="2" id="KW-0560">Oxidoreductase</keyword>
<dbReference type="Proteomes" id="UP000240608">
    <property type="component" value="Unassembled WGS sequence"/>
</dbReference>
<dbReference type="EC" id="1.8.4.11" evidence="1"/>
<dbReference type="AlphaFoldDB" id="A0A2T4DHJ4"/>
<proteinExistence type="predicted"/>
<evidence type="ECO:0000256" key="2">
    <source>
        <dbReference type="ARBA" id="ARBA00023002"/>
    </source>
</evidence>